<keyword evidence="1" id="KW-0812">Transmembrane</keyword>
<evidence type="ECO:0000256" key="1">
    <source>
        <dbReference type="SAM" id="Phobius"/>
    </source>
</evidence>
<dbReference type="PANTHER" id="PTHR46891:SF11">
    <property type="entry name" value="SERPENTINE RECEPTOR, CLASS H-RELATED"/>
    <property type="match status" value="1"/>
</dbReference>
<feature type="transmembrane region" description="Helical" evidence="1">
    <location>
        <begin position="52"/>
        <end position="76"/>
    </location>
</feature>
<keyword evidence="1" id="KW-1133">Transmembrane helix</keyword>
<dbReference type="AlphaFoldDB" id="A0AA39H9K5"/>
<evidence type="ECO:0000313" key="3">
    <source>
        <dbReference type="Proteomes" id="UP001175271"/>
    </source>
</evidence>
<keyword evidence="1" id="KW-0472">Membrane</keyword>
<gene>
    <name evidence="2" type="ORF">QR680_015881</name>
</gene>
<proteinExistence type="predicted"/>
<dbReference type="Pfam" id="PF10318">
    <property type="entry name" value="7TM_GPCR_Srh"/>
    <property type="match status" value="1"/>
</dbReference>
<evidence type="ECO:0000313" key="2">
    <source>
        <dbReference type="EMBL" id="KAK0401625.1"/>
    </source>
</evidence>
<comment type="caution">
    <text evidence="2">The sequence shown here is derived from an EMBL/GenBank/DDBJ whole genome shotgun (WGS) entry which is preliminary data.</text>
</comment>
<feature type="transmembrane region" description="Helical" evidence="1">
    <location>
        <begin position="211"/>
        <end position="234"/>
    </location>
</feature>
<organism evidence="2 3">
    <name type="scientific">Steinernema hermaphroditum</name>
    <dbReference type="NCBI Taxonomy" id="289476"/>
    <lineage>
        <taxon>Eukaryota</taxon>
        <taxon>Metazoa</taxon>
        <taxon>Ecdysozoa</taxon>
        <taxon>Nematoda</taxon>
        <taxon>Chromadorea</taxon>
        <taxon>Rhabditida</taxon>
        <taxon>Tylenchina</taxon>
        <taxon>Panagrolaimomorpha</taxon>
        <taxon>Strongyloidoidea</taxon>
        <taxon>Steinernematidae</taxon>
        <taxon>Steinernema</taxon>
    </lineage>
</organism>
<dbReference type="InterPro" id="IPR019422">
    <property type="entry name" value="7TM_GPCR_serpentine_rcpt_Srh"/>
</dbReference>
<sequence length="258" mass="26528">MPTSSIVDEYDAHFEPYRWAVYINTALSIPLNILAVYLIWYKSPKHLGKYKYVLLNISLWVFLADLVDEVIFLPLPLMEVFAFSTSGLASALGPNGGFACLVACICCVAESLASLLLAFIYRCSALKGGFDIFGKRLEHRHYWIGSFVLMTVPAGSMMAGITGGSGPLGAVTGILGGAQGAAGSAGGAIGGLDLSGLLGGLEKTVTGVVSGIPIVGGLAAGPIGGILGLVISLLQTVLNLLVPLLKGLPVVGGVVGGH</sequence>
<dbReference type="PANTHER" id="PTHR46891">
    <property type="entry name" value="SERPENTINE RECEPTOR, CLASS H-RELATED"/>
    <property type="match status" value="1"/>
</dbReference>
<accession>A0AA39H9K5</accession>
<evidence type="ECO:0008006" key="4">
    <source>
        <dbReference type="Google" id="ProtNLM"/>
    </source>
</evidence>
<feature type="transmembrane region" description="Helical" evidence="1">
    <location>
        <begin position="20"/>
        <end position="40"/>
    </location>
</feature>
<protein>
    <recommendedName>
        <fullName evidence="4">G protein-coupled receptor</fullName>
    </recommendedName>
</protein>
<name>A0AA39H9K5_9BILA</name>
<keyword evidence="3" id="KW-1185">Reference proteome</keyword>
<feature type="transmembrane region" description="Helical" evidence="1">
    <location>
        <begin position="142"/>
        <end position="161"/>
    </location>
</feature>
<dbReference type="EMBL" id="JAUCMV010000004">
    <property type="protein sequence ID" value="KAK0401625.1"/>
    <property type="molecule type" value="Genomic_DNA"/>
</dbReference>
<reference evidence="2" key="1">
    <citation type="submission" date="2023-06" db="EMBL/GenBank/DDBJ databases">
        <title>Genomic analysis of the entomopathogenic nematode Steinernema hermaphroditum.</title>
        <authorList>
            <person name="Schwarz E.M."/>
            <person name="Heppert J.K."/>
            <person name="Baniya A."/>
            <person name="Schwartz H.T."/>
            <person name="Tan C.-H."/>
            <person name="Antoshechkin I."/>
            <person name="Sternberg P.W."/>
            <person name="Goodrich-Blair H."/>
            <person name="Dillman A.R."/>
        </authorList>
    </citation>
    <scope>NUCLEOTIDE SEQUENCE</scope>
    <source>
        <strain evidence="2">PS9179</strain>
        <tissue evidence="2">Whole animal</tissue>
    </source>
</reference>
<dbReference type="Proteomes" id="UP001175271">
    <property type="component" value="Unassembled WGS sequence"/>
</dbReference>
<feature type="transmembrane region" description="Helical" evidence="1">
    <location>
        <begin position="96"/>
        <end position="121"/>
    </location>
</feature>